<evidence type="ECO:0000256" key="1">
    <source>
        <dbReference type="ARBA" id="ARBA00004442"/>
    </source>
</evidence>
<accession>A0ABP7YQV4</accession>
<evidence type="ECO:0000313" key="6">
    <source>
        <dbReference type="EMBL" id="GAA4139840.1"/>
    </source>
</evidence>
<dbReference type="Gene3D" id="2.40.170.20">
    <property type="entry name" value="TonB-dependent receptor, beta-barrel domain"/>
    <property type="match status" value="1"/>
</dbReference>
<dbReference type="InterPro" id="IPR037066">
    <property type="entry name" value="Plug_dom_sf"/>
</dbReference>
<evidence type="ECO:0000256" key="2">
    <source>
        <dbReference type="ARBA" id="ARBA00023136"/>
    </source>
</evidence>
<comment type="caution">
    <text evidence="6">The sequence shown here is derived from an EMBL/GenBank/DDBJ whole genome shotgun (WGS) entry which is preliminary data.</text>
</comment>
<dbReference type="NCBIfam" id="TIGR04056">
    <property type="entry name" value="OMP_RagA_SusC"/>
    <property type="match status" value="1"/>
</dbReference>
<keyword evidence="3" id="KW-0998">Cell outer membrane</keyword>
<dbReference type="InterPro" id="IPR012910">
    <property type="entry name" value="Plug_dom"/>
</dbReference>
<organism evidence="6 7">
    <name type="scientific">Sphingobacterium kyonggiense</name>
    <dbReference type="NCBI Taxonomy" id="714075"/>
    <lineage>
        <taxon>Bacteria</taxon>
        <taxon>Pseudomonadati</taxon>
        <taxon>Bacteroidota</taxon>
        <taxon>Sphingobacteriia</taxon>
        <taxon>Sphingobacteriales</taxon>
        <taxon>Sphingobacteriaceae</taxon>
        <taxon>Sphingobacterium</taxon>
    </lineage>
</organism>
<dbReference type="Gene3D" id="2.170.130.10">
    <property type="entry name" value="TonB-dependent receptor, plug domain"/>
    <property type="match status" value="1"/>
</dbReference>
<evidence type="ECO:0000256" key="4">
    <source>
        <dbReference type="SAM" id="MobiDB-lite"/>
    </source>
</evidence>
<name>A0ABP7YQV4_9SPHI</name>
<dbReference type="Proteomes" id="UP001500101">
    <property type="component" value="Unassembled WGS sequence"/>
</dbReference>
<dbReference type="Pfam" id="PF07715">
    <property type="entry name" value="Plug"/>
    <property type="match status" value="1"/>
</dbReference>
<evidence type="ECO:0000259" key="5">
    <source>
        <dbReference type="Pfam" id="PF07715"/>
    </source>
</evidence>
<evidence type="ECO:0000313" key="7">
    <source>
        <dbReference type="Proteomes" id="UP001500101"/>
    </source>
</evidence>
<protein>
    <submittedName>
        <fullName evidence="6">SusC/RagA family TonB-linked outer membrane protein</fullName>
    </submittedName>
</protein>
<dbReference type="InterPro" id="IPR023996">
    <property type="entry name" value="TonB-dep_OMP_SusC/RagA"/>
</dbReference>
<feature type="region of interest" description="Disordered" evidence="4">
    <location>
        <begin position="1"/>
        <end position="34"/>
    </location>
</feature>
<keyword evidence="7" id="KW-1185">Reference proteome</keyword>
<comment type="subcellular location">
    <subcellularLocation>
        <location evidence="1">Cell outer membrane</location>
    </subcellularLocation>
</comment>
<dbReference type="EMBL" id="BAAAZI010000007">
    <property type="protein sequence ID" value="GAA4139840.1"/>
    <property type="molecule type" value="Genomic_DNA"/>
</dbReference>
<feature type="domain" description="TonB-dependent receptor plug" evidence="5">
    <location>
        <begin position="45"/>
        <end position="165"/>
    </location>
</feature>
<dbReference type="InterPro" id="IPR036942">
    <property type="entry name" value="Beta-barrel_TonB_sf"/>
</dbReference>
<gene>
    <name evidence="6" type="ORF">GCM10022216_18410</name>
</gene>
<keyword evidence="2" id="KW-0472">Membrane</keyword>
<proteinExistence type="predicted"/>
<evidence type="ECO:0000256" key="3">
    <source>
        <dbReference type="ARBA" id="ARBA00023237"/>
    </source>
</evidence>
<reference evidence="7" key="1">
    <citation type="journal article" date="2019" name="Int. J. Syst. Evol. Microbiol.">
        <title>The Global Catalogue of Microorganisms (GCM) 10K type strain sequencing project: providing services to taxonomists for standard genome sequencing and annotation.</title>
        <authorList>
            <consortium name="The Broad Institute Genomics Platform"/>
            <consortium name="The Broad Institute Genome Sequencing Center for Infectious Disease"/>
            <person name="Wu L."/>
            <person name="Ma J."/>
        </authorList>
    </citation>
    <scope>NUCLEOTIDE SEQUENCE [LARGE SCALE GENOMIC DNA]</scope>
    <source>
        <strain evidence="7">JCM 16704</strain>
    </source>
</reference>
<sequence>MFGQIQESSGAGNSVQDSLGNVVSQDRNSPGRTTFNYLPERVVIRDLKQTTSSSLAEMLKGRVSGLYNQTPTGEPGAYQNMLIRGIRSPQFNNKDIINNQAAIFVNGIPVPYESNFAYDIQRYDFNRIGPAIDYGNSIDFGSIKSIEIIKDPVRLAELGPLAVNGAIWITTVEPTSGRTQFSVNSYFGMGSKPIVTPINADYESQFRNTFYERYATQEEIEKTPNYLKDKNSEVYYGPSNWRDLYYSNPISYNVDFNLSGGNQRANFTFYAGHTKNGSTADETQLKRYNVLFGIKMLPFTWLKASSYINARKLDRNRNKNIRDRLSEMDYIPDLSSPISPNKAAYGNMLNVYDELGLDDNNTNFIQGRLDIVADILRNLQFSTSFMLDYQEGNRNLFYPKALMDGVNYMSAYNGYTQRYVFSNKLKYNKVLAAGHDFYATVGSDYSEDLYRYLYSRVYNGPSDYIRKNIVSGQNEELTGNSALTTYRWNNRERFHLHSLYGQFEYVYQKKLSLKAILRSDGASTVQPDSRWLFSPAARIEYDLSKDLNSNEAFKLSYGFSRIGKPNFSSKFATGPQYQSDLGWQENPSVFSYYGYATLSRGYSFGWVGYDLKWAYADRHQVNVKKSFLQNRLNFDLSVYREDTKNQITLVPIAQEYGYAGQFLNGLTVRNEGIDFSVQADIVRQKEADKGFGWVSYLSTNLNRNKVSALPSGLQEIENGGHLIKVGKPIDSFWLYENDGIFNSASDVPVNPQTNLPLSYRGNAFSVGDAKWVDQNADYSITEDDKVLKGRFTPYFYGGFQNAFRYNKFTLDVSLAFSLGNKALNKRASNFYNFIDGARQNDMGSVREIFQWQQEIETANYPIYNVWSSTMPYQVNQDLFLEDASYLKLRSVSLGYDLASAFPKKARIKKSIIYLTANNLFTLTKFSGNDPEMVNFNGVYDGYGLPITQSLIAGFRLDF</sequence>
<dbReference type="SUPFAM" id="SSF56935">
    <property type="entry name" value="Porins"/>
    <property type="match status" value="1"/>
</dbReference>